<dbReference type="Gene3D" id="3.10.105.10">
    <property type="entry name" value="Dipeptide-binding Protein, Domain 3"/>
    <property type="match status" value="1"/>
</dbReference>
<gene>
    <name evidence="7" type="ORF">HNR40_004076</name>
</gene>
<dbReference type="EMBL" id="JACHIN010000005">
    <property type="protein sequence ID" value="MBB5078590.1"/>
    <property type="molecule type" value="Genomic_DNA"/>
</dbReference>
<evidence type="ECO:0000259" key="6">
    <source>
        <dbReference type="Pfam" id="PF00496"/>
    </source>
</evidence>
<dbReference type="SUPFAM" id="SSF53850">
    <property type="entry name" value="Periplasmic binding protein-like II"/>
    <property type="match status" value="1"/>
</dbReference>
<evidence type="ECO:0000256" key="3">
    <source>
        <dbReference type="ARBA" id="ARBA00022448"/>
    </source>
</evidence>
<accession>A0A7W8A4B1</accession>
<evidence type="ECO:0000256" key="4">
    <source>
        <dbReference type="ARBA" id="ARBA00022729"/>
    </source>
</evidence>
<evidence type="ECO:0000256" key="5">
    <source>
        <dbReference type="SAM" id="SignalP"/>
    </source>
</evidence>
<dbReference type="Pfam" id="PF00496">
    <property type="entry name" value="SBP_bac_5"/>
    <property type="match status" value="1"/>
</dbReference>
<dbReference type="InterPro" id="IPR030678">
    <property type="entry name" value="Peptide/Ni-bd"/>
</dbReference>
<dbReference type="PROSITE" id="PS51257">
    <property type="entry name" value="PROKAR_LIPOPROTEIN"/>
    <property type="match status" value="1"/>
</dbReference>
<organism evidence="7 8">
    <name type="scientific">Nonomuraea endophytica</name>
    <dbReference type="NCBI Taxonomy" id="714136"/>
    <lineage>
        <taxon>Bacteria</taxon>
        <taxon>Bacillati</taxon>
        <taxon>Actinomycetota</taxon>
        <taxon>Actinomycetes</taxon>
        <taxon>Streptosporangiales</taxon>
        <taxon>Streptosporangiaceae</taxon>
        <taxon>Nonomuraea</taxon>
    </lineage>
</organism>
<dbReference type="InterPro" id="IPR000914">
    <property type="entry name" value="SBP_5_dom"/>
</dbReference>
<name>A0A7W8A4B1_9ACTN</name>
<dbReference type="CDD" id="cd00995">
    <property type="entry name" value="PBP2_NikA_DppA_OppA_like"/>
    <property type="match status" value="1"/>
</dbReference>
<feature type="signal peptide" evidence="5">
    <location>
        <begin position="1"/>
        <end position="24"/>
    </location>
</feature>
<sequence>MKKVAALACLAMFASACGGGTAQAPSARPVAGGTFTYAIPADPGLLDPATAVMSVTNTVLGFAYDTLVSADRDGRTVPGLAEKWEVKPDSVTFTMRKDVTCSDGSKLTAADVAQNVNHIADPASKSPIYGVLLPPGMKATSDDAAGTVTLSTDKPFAFILQSARDLYIVCGKAVKDRSLIARATSGSGPYVLSESMPSDHYTFTRRKDYTWAPGGAKTEGMPDKLVLKIVPNEQTSANLLISGGLNAAVFYGADRTRLEATPGLLKKSPMAGNGQFFYHQGEDRPTKDPAVRKALTQALNLKELAGIASSGTGRPATGLVMEPRPCKGDTVTGHVPAFDAAAAVAGLEAAGWKAGPDGVRVKDGKRLTLRYLYSSTRGAGVQAAAEYVAAAWKSVGAEVKLNGVLDTKMSESLNATQDWDVVWLPIGVSLPSQLEGFLSGPAAPKGANFAHLDNARYTELIAQAKLKPGEEGCKLWLEAESALFDNSDLVPVTENTVLVAGKGATFDLVATVLIPTSIRLTEGG</sequence>
<dbReference type="GO" id="GO:0030313">
    <property type="term" value="C:cell envelope"/>
    <property type="evidence" value="ECO:0007669"/>
    <property type="project" value="UniProtKB-SubCell"/>
</dbReference>
<dbReference type="Gene3D" id="3.40.190.10">
    <property type="entry name" value="Periplasmic binding protein-like II"/>
    <property type="match status" value="1"/>
</dbReference>
<dbReference type="GO" id="GO:0043190">
    <property type="term" value="C:ATP-binding cassette (ABC) transporter complex"/>
    <property type="evidence" value="ECO:0007669"/>
    <property type="project" value="InterPro"/>
</dbReference>
<keyword evidence="3" id="KW-0813">Transport</keyword>
<comment type="caution">
    <text evidence="7">The sequence shown here is derived from an EMBL/GenBank/DDBJ whole genome shotgun (WGS) entry which is preliminary data.</text>
</comment>
<dbReference type="AlphaFoldDB" id="A0A7W8A4B1"/>
<comment type="similarity">
    <text evidence="2">Belongs to the bacterial solute-binding protein 5 family.</text>
</comment>
<dbReference type="InterPro" id="IPR039424">
    <property type="entry name" value="SBP_5"/>
</dbReference>
<dbReference type="GO" id="GO:0015833">
    <property type="term" value="P:peptide transport"/>
    <property type="evidence" value="ECO:0007669"/>
    <property type="project" value="TreeGrafter"/>
</dbReference>
<dbReference type="GO" id="GO:0042597">
    <property type="term" value="C:periplasmic space"/>
    <property type="evidence" value="ECO:0007669"/>
    <property type="project" value="UniProtKB-ARBA"/>
</dbReference>
<feature type="domain" description="Solute-binding protein family 5" evidence="6">
    <location>
        <begin position="77"/>
        <end position="431"/>
    </location>
</feature>
<keyword evidence="8" id="KW-1185">Reference proteome</keyword>
<comment type="subcellular location">
    <subcellularLocation>
        <location evidence="1">Cell envelope</location>
    </subcellularLocation>
</comment>
<evidence type="ECO:0000256" key="2">
    <source>
        <dbReference type="ARBA" id="ARBA00005695"/>
    </source>
</evidence>
<dbReference type="RefSeq" id="WP_184963465.1">
    <property type="nucleotide sequence ID" value="NZ_JACHIN010000005.1"/>
</dbReference>
<feature type="chain" id="PRO_5031096809" evidence="5">
    <location>
        <begin position="25"/>
        <end position="524"/>
    </location>
</feature>
<evidence type="ECO:0000313" key="7">
    <source>
        <dbReference type="EMBL" id="MBB5078590.1"/>
    </source>
</evidence>
<keyword evidence="4 5" id="KW-0732">Signal</keyword>
<dbReference type="PANTHER" id="PTHR30290">
    <property type="entry name" value="PERIPLASMIC BINDING COMPONENT OF ABC TRANSPORTER"/>
    <property type="match status" value="1"/>
</dbReference>
<dbReference type="PIRSF" id="PIRSF002741">
    <property type="entry name" value="MppA"/>
    <property type="match status" value="1"/>
</dbReference>
<dbReference type="PANTHER" id="PTHR30290:SF10">
    <property type="entry name" value="PERIPLASMIC OLIGOPEPTIDE-BINDING PROTEIN-RELATED"/>
    <property type="match status" value="1"/>
</dbReference>
<dbReference type="Proteomes" id="UP000568380">
    <property type="component" value="Unassembled WGS sequence"/>
</dbReference>
<protein>
    <submittedName>
        <fullName evidence="7">Peptide/nickel transport system substrate-binding protein</fullName>
    </submittedName>
</protein>
<evidence type="ECO:0000256" key="1">
    <source>
        <dbReference type="ARBA" id="ARBA00004196"/>
    </source>
</evidence>
<evidence type="ECO:0000313" key="8">
    <source>
        <dbReference type="Proteomes" id="UP000568380"/>
    </source>
</evidence>
<proteinExistence type="inferred from homology"/>
<dbReference type="GO" id="GO:1904680">
    <property type="term" value="F:peptide transmembrane transporter activity"/>
    <property type="evidence" value="ECO:0007669"/>
    <property type="project" value="TreeGrafter"/>
</dbReference>
<reference evidence="7 8" key="1">
    <citation type="submission" date="2020-08" db="EMBL/GenBank/DDBJ databases">
        <title>Genomic Encyclopedia of Type Strains, Phase IV (KMG-IV): sequencing the most valuable type-strain genomes for metagenomic binning, comparative biology and taxonomic classification.</title>
        <authorList>
            <person name="Goeker M."/>
        </authorList>
    </citation>
    <scope>NUCLEOTIDE SEQUENCE [LARGE SCALE GENOMIC DNA]</scope>
    <source>
        <strain evidence="7 8">DSM 45385</strain>
    </source>
</reference>